<accession>A0A067WFD4</accession>
<comment type="caution">
    <text evidence="1">The sequence shown here is derived from an EMBL/GenBank/DDBJ whole genome shotgun (WGS) entry which is preliminary data.</text>
</comment>
<protein>
    <submittedName>
        <fullName evidence="1">Uncharacterized protein</fullName>
    </submittedName>
</protein>
<organism evidence="1 2">
    <name type="scientific">Bartonella koehlerae C-29</name>
    <dbReference type="NCBI Taxonomy" id="1134510"/>
    <lineage>
        <taxon>Bacteria</taxon>
        <taxon>Pseudomonadati</taxon>
        <taxon>Pseudomonadota</taxon>
        <taxon>Alphaproteobacteria</taxon>
        <taxon>Hyphomicrobiales</taxon>
        <taxon>Bartonellaceae</taxon>
        <taxon>Bartonella</taxon>
    </lineage>
</organism>
<dbReference type="STRING" id="1134510.O9A_00768"/>
<sequence>MATKVFVAGVQNVFAGDKANTVLRRSSSNDGRMETLTINSGANSLVYFGAILEGKAKVNGSGKLHFDAGDNDHQTMV</sequence>
<evidence type="ECO:0000313" key="2">
    <source>
        <dbReference type="Proteomes" id="UP000027015"/>
    </source>
</evidence>
<gene>
    <name evidence="1" type="ORF">O9A_00768</name>
</gene>
<dbReference type="Proteomes" id="UP000027015">
    <property type="component" value="Unassembled WGS sequence"/>
</dbReference>
<keyword evidence="2" id="KW-1185">Reference proteome</keyword>
<dbReference type="HOGENOM" id="CLU_2630974_0_0_5"/>
<dbReference type="PATRIC" id="fig|1134510.3.peg.887"/>
<evidence type="ECO:0000313" key="1">
    <source>
        <dbReference type="EMBL" id="KEC55488.1"/>
    </source>
</evidence>
<dbReference type="AlphaFoldDB" id="A0A067WFD4"/>
<proteinExistence type="predicted"/>
<reference evidence="1 2" key="1">
    <citation type="submission" date="2012-04" db="EMBL/GenBank/DDBJ databases">
        <title>The Genome Sequence of Bartonella koehlerae C-29.</title>
        <authorList>
            <consortium name="The Broad Institute Genome Sequencing Platform"/>
            <consortium name="The Broad Institute Genome Sequencing Center for Infectious Disease"/>
            <person name="Feldgarden M."/>
            <person name="Kirby J."/>
            <person name="Kosoy M."/>
            <person name="Birtles R."/>
            <person name="Probert W.S."/>
            <person name="Chiaraviglio L."/>
            <person name="Walker B."/>
            <person name="Young S.K."/>
            <person name="Zeng Q."/>
            <person name="Gargeya S."/>
            <person name="Fitzgerald M."/>
            <person name="Haas B."/>
            <person name="Abouelleil A."/>
            <person name="Alvarado L."/>
            <person name="Arachchi H.M."/>
            <person name="Berlin A.M."/>
            <person name="Chapman S.B."/>
            <person name="Goldberg J."/>
            <person name="Griggs A."/>
            <person name="Gujja S."/>
            <person name="Hansen M."/>
            <person name="Howarth C."/>
            <person name="Imamovic A."/>
            <person name="Larimer J."/>
            <person name="McCowen C."/>
            <person name="Montmayeur A."/>
            <person name="Murphy C."/>
            <person name="Neiman D."/>
            <person name="Pearson M."/>
            <person name="Priest M."/>
            <person name="Roberts A."/>
            <person name="Saif S."/>
            <person name="Shea T."/>
            <person name="Sisk P."/>
            <person name="Sykes S."/>
            <person name="Wortman J."/>
            <person name="Nusbaum C."/>
            <person name="Birren B."/>
        </authorList>
    </citation>
    <scope>NUCLEOTIDE SEQUENCE [LARGE SCALE GENOMIC DNA]</scope>
    <source>
        <strain evidence="1 2">C-29</strain>
    </source>
</reference>
<dbReference type="RefSeq" id="WP_154656367.1">
    <property type="nucleotide sequence ID" value="NZ_CADEAH010000003.1"/>
</dbReference>
<name>A0A067WFD4_9HYPH</name>
<dbReference type="EMBL" id="AHPL01000007">
    <property type="protein sequence ID" value="KEC55488.1"/>
    <property type="molecule type" value="Genomic_DNA"/>
</dbReference>